<accession>A0A840Q9L4</accession>
<dbReference type="Proteomes" id="UP000584374">
    <property type="component" value="Unassembled WGS sequence"/>
</dbReference>
<keyword evidence="3" id="KW-1185">Reference proteome</keyword>
<proteinExistence type="predicted"/>
<comment type="caution">
    <text evidence="2">The sequence shown here is derived from an EMBL/GenBank/DDBJ whole genome shotgun (WGS) entry which is preliminary data.</text>
</comment>
<evidence type="ECO:0000256" key="1">
    <source>
        <dbReference type="SAM" id="SignalP"/>
    </source>
</evidence>
<gene>
    <name evidence="2" type="ORF">BJ970_004660</name>
</gene>
<keyword evidence="1" id="KW-0732">Signal</keyword>
<evidence type="ECO:0000313" key="3">
    <source>
        <dbReference type="Proteomes" id="UP000584374"/>
    </source>
</evidence>
<dbReference type="AlphaFoldDB" id="A0A840Q9L4"/>
<feature type="signal peptide" evidence="1">
    <location>
        <begin position="1"/>
        <end position="28"/>
    </location>
</feature>
<organism evidence="2 3">
    <name type="scientific">Saccharopolyspora phatthalungensis</name>
    <dbReference type="NCBI Taxonomy" id="664693"/>
    <lineage>
        <taxon>Bacteria</taxon>
        <taxon>Bacillati</taxon>
        <taxon>Actinomycetota</taxon>
        <taxon>Actinomycetes</taxon>
        <taxon>Pseudonocardiales</taxon>
        <taxon>Pseudonocardiaceae</taxon>
        <taxon>Saccharopolyspora</taxon>
    </lineage>
</organism>
<dbReference type="RefSeq" id="WP_184728148.1">
    <property type="nucleotide sequence ID" value="NZ_JACHIW010000001.1"/>
</dbReference>
<dbReference type="EMBL" id="JACHIW010000001">
    <property type="protein sequence ID" value="MBB5157126.1"/>
    <property type="molecule type" value="Genomic_DNA"/>
</dbReference>
<evidence type="ECO:0000313" key="2">
    <source>
        <dbReference type="EMBL" id="MBB5157126.1"/>
    </source>
</evidence>
<name>A0A840Q9L4_9PSEU</name>
<sequence length="125" mass="13146">MIKKVATAAAMLSMTAAGGLALASPAWAVPAEQQACALYANAVTQAGNGLIARGGRVGCDVPAEVTVQLKKNISFWVDSTLAAETLSGVTVHLSPRGFCEDRTRYYTYTISNTGNTREGPLNFFC</sequence>
<feature type="chain" id="PRO_5032885284" evidence="1">
    <location>
        <begin position="29"/>
        <end position="125"/>
    </location>
</feature>
<reference evidence="2 3" key="1">
    <citation type="submission" date="2020-08" db="EMBL/GenBank/DDBJ databases">
        <title>Sequencing the genomes of 1000 actinobacteria strains.</title>
        <authorList>
            <person name="Klenk H.-P."/>
        </authorList>
    </citation>
    <scope>NUCLEOTIDE SEQUENCE [LARGE SCALE GENOMIC DNA]</scope>
    <source>
        <strain evidence="2 3">DSM 45584</strain>
    </source>
</reference>
<protein>
    <submittedName>
        <fullName evidence="2">Uncharacterized protein</fullName>
    </submittedName>
</protein>